<keyword evidence="1" id="KW-0732">Signal</keyword>
<name>A0AA39MBK9_9BILA</name>
<comment type="caution">
    <text evidence="2">The sequence shown here is derived from an EMBL/GenBank/DDBJ whole genome shotgun (WGS) entry which is preliminary data.</text>
</comment>
<evidence type="ECO:0000256" key="1">
    <source>
        <dbReference type="SAM" id="SignalP"/>
    </source>
</evidence>
<evidence type="ECO:0000313" key="2">
    <source>
        <dbReference type="EMBL" id="KAK0428207.1"/>
    </source>
</evidence>
<dbReference type="AlphaFoldDB" id="A0AA39MBK9"/>
<sequence length="340" mass="38040">MQSALVLLFAAALSTVAATSDGKESLQRFIYANADDQLVLQGRQVGENERLNYLESVQHARSDDEKIQLYVKHLSKCSSIGQDVSQWLEESIGSQAEKPQQNSPEGRTQGILKMIGLDDVSVNFFTQKNHQKMREIIQAACLKNEIQFQCALGFLGDREKILNDIETMKSNDGNVKLMFENECARPEFAPNVYSCIADKVDQWAGQCKRIIGVYNQTRVAVNTNMLQSYVDTLSGIEGRIAQIPEQNVALLRKEIRESQTEMALALGQMVNLEAFKCRHFVQMARCIDAALAEVCGPESARAIEISLKIGYLRRERGDDLHEQFFDSQIATHRACAAISA</sequence>
<keyword evidence="3" id="KW-1185">Reference proteome</keyword>
<evidence type="ECO:0000313" key="3">
    <source>
        <dbReference type="Proteomes" id="UP001175271"/>
    </source>
</evidence>
<feature type="chain" id="PRO_5041388508" evidence="1">
    <location>
        <begin position="19"/>
        <end position="340"/>
    </location>
</feature>
<gene>
    <name evidence="2" type="ORF">QR680_010674</name>
</gene>
<proteinExistence type="predicted"/>
<feature type="signal peptide" evidence="1">
    <location>
        <begin position="1"/>
        <end position="18"/>
    </location>
</feature>
<accession>A0AA39MBK9</accession>
<reference evidence="2" key="1">
    <citation type="submission" date="2023-06" db="EMBL/GenBank/DDBJ databases">
        <title>Genomic analysis of the entomopathogenic nematode Steinernema hermaphroditum.</title>
        <authorList>
            <person name="Schwarz E.M."/>
            <person name="Heppert J.K."/>
            <person name="Baniya A."/>
            <person name="Schwartz H.T."/>
            <person name="Tan C.-H."/>
            <person name="Antoshechkin I."/>
            <person name="Sternberg P.W."/>
            <person name="Goodrich-Blair H."/>
            <person name="Dillman A.R."/>
        </authorList>
    </citation>
    <scope>NUCLEOTIDE SEQUENCE</scope>
    <source>
        <strain evidence="2">PS9179</strain>
        <tissue evidence="2">Whole animal</tissue>
    </source>
</reference>
<dbReference type="EMBL" id="JAUCMV010000001">
    <property type="protein sequence ID" value="KAK0428207.1"/>
    <property type="molecule type" value="Genomic_DNA"/>
</dbReference>
<dbReference type="Proteomes" id="UP001175271">
    <property type="component" value="Unassembled WGS sequence"/>
</dbReference>
<protein>
    <submittedName>
        <fullName evidence="2">Uncharacterized protein</fullName>
    </submittedName>
</protein>
<organism evidence="2 3">
    <name type="scientific">Steinernema hermaphroditum</name>
    <dbReference type="NCBI Taxonomy" id="289476"/>
    <lineage>
        <taxon>Eukaryota</taxon>
        <taxon>Metazoa</taxon>
        <taxon>Ecdysozoa</taxon>
        <taxon>Nematoda</taxon>
        <taxon>Chromadorea</taxon>
        <taxon>Rhabditida</taxon>
        <taxon>Tylenchina</taxon>
        <taxon>Panagrolaimomorpha</taxon>
        <taxon>Strongyloidoidea</taxon>
        <taxon>Steinernematidae</taxon>
        <taxon>Steinernema</taxon>
    </lineage>
</organism>